<name>A0A9N7VC62_PLEPL</name>
<evidence type="ECO:0000313" key="1">
    <source>
        <dbReference type="EMBL" id="CAB1446765.1"/>
    </source>
</evidence>
<evidence type="ECO:0000313" key="2">
    <source>
        <dbReference type="Proteomes" id="UP001153269"/>
    </source>
</evidence>
<dbReference type="EMBL" id="CADEAL010003925">
    <property type="protein sequence ID" value="CAB1446765.1"/>
    <property type="molecule type" value="Genomic_DNA"/>
</dbReference>
<gene>
    <name evidence="1" type="ORF">PLEPLA_LOCUS34488</name>
</gene>
<sequence length="107" mass="11609">MTSNSWHGEADPSRQCCCGMAGVTACPAPGRCPARSWQMVLKPLVCIEGGRLQVRRGGRATQRAGVWVLVKGTPMDWAAEGSHHAPGRQMFQLSRAHDTDLHTSLNN</sequence>
<protein>
    <submittedName>
        <fullName evidence="1">Uncharacterized protein</fullName>
    </submittedName>
</protein>
<keyword evidence="2" id="KW-1185">Reference proteome</keyword>
<dbReference type="Proteomes" id="UP001153269">
    <property type="component" value="Unassembled WGS sequence"/>
</dbReference>
<proteinExistence type="predicted"/>
<dbReference type="AlphaFoldDB" id="A0A9N7VC62"/>
<comment type="caution">
    <text evidence="1">The sequence shown here is derived from an EMBL/GenBank/DDBJ whole genome shotgun (WGS) entry which is preliminary data.</text>
</comment>
<accession>A0A9N7VC62</accession>
<reference evidence="1" key="1">
    <citation type="submission" date="2020-03" db="EMBL/GenBank/DDBJ databases">
        <authorList>
            <person name="Weist P."/>
        </authorList>
    </citation>
    <scope>NUCLEOTIDE SEQUENCE</scope>
</reference>
<organism evidence="1 2">
    <name type="scientific">Pleuronectes platessa</name>
    <name type="common">European plaice</name>
    <dbReference type="NCBI Taxonomy" id="8262"/>
    <lineage>
        <taxon>Eukaryota</taxon>
        <taxon>Metazoa</taxon>
        <taxon>Chordata</taxon>
        <taxon>Craniata</taxon>
        <taxon>Vertebrata</taxon>
        <taxon>Euteleostomi</taxon>
        <taxon>Actinopterygii</taxon>
        <taxon>Neopterygii</taxon>
        <taxon>Teleostei</taxon>
        <taxon>Neoteleostei</taxon>
        <taxon>Acanthomorphata</taxon>
        <taxon>Carangaria</taxon>
        <taxon>Pleuronectiformes</taxon>
        <taxon>Pleuronectoidei</taxon>
        <taxon>Pleuronectidae</taxon>
        <taxon>Pleuronectes</taxon>
    </lineage>
</organism>